<keyword evidence="1" id="KW-0472">Membrane</keyword>
<dbReference type="InterPro" id="IPR002829">
    <property type="entry name" value="DUF116"/>
</dbReference>
<comment type="caution">
    <text evidence="2">The sequence shown here is derived from an EMBL/GenBank/DDBJ whole genome shotgun (WGS) entry which is preliminary data.</text>
</comment>
<sequence>MAATLTLAYFDSPIWNNLALILGQLLLIFIAFWLVFSILMAILIVISIHKKQMYFPRLLRPFFTIMEGTVKIVCLLLGVDGKELMEFLIRIDNEMNFSNFAKTPVEKRVIFFPQCLRSRDCPAHLTPDGLKCVSCGRCGLGRAIPALNKAGYKTFIIPGSTFIKRMVKKYQPKAMIGVGCMMEVKEGLQMGRKISMTTLGVVTKTDGCVETTMDYEELMEVASLGLAEPIVMEPDPRSGTR</sequence>
<dbReference type="PANTHER" id="PTHR43801:SF1">
    <property type="entry name" value="POLYPRENYL SYNTHETASE"/>
    <property type="match status" value="1"/>
</dbReference>
<organism evidence="2">
    <name type="scientific">bioreactor metagenome</name>
    <dbReference type="NCBI Taxonomy" id="1076179"/>
    <lineage>
        <taxon>unclassified sequences</taxon>
        <taxon>metagenomes</taxon>
        <taxon>ecological metagenomes</taxon>
    </lineage>
</organism>
<dbReference type="PANTHER" id="PTHR43801">
    <property type="entry name" value="NUCLEOTIDE-BINDING PROTEIN-RELATED"/>
    <property type="match status" value="1"/>
</dbReference>
<dbReference type="PIRSF" id="PIRSF006594">
    <property type="entry name" value="UCP006594"/>
    <property type="match status" value="1"/>
</dbReference>
<accession>A0A644VDJ7</accession>
<name>A0A644VDJ7_9ZZZZ</name>
<proteinExistence type="predicted"/>
<evidence type="ECO:0000256" key="1">
    <source>
        <dbReference type="SAM" id="Phobius"/>
    </source>
</evidence>
<evidence type="ECO:0008006" key="3">
    <source>
        <dbReference type="Google" id="ProtNLM"/>
    </source>
</evidence>
<feature type="transmembrane region" description="Helical" evidence="1">
    <location>
        <begin position="20"/>
        <end position="46"/>
    </location>
</feature>
<keyword evidence="1" id="KW-0812">Transmembrane</keyword>
<dbReference type="Pfam" id="PF01976">
    <property type="entry name" value="DUF116"/>
    <property type="match status" value="1"/>
</dbReference>
<gene>
    <name evidence="2" type="ORF">SDC9_35375</name>
</gene>
<keyword evidence="1" id="KW-1133">Transmembrane helix</keyword>
<protein>
    <recommendedName>
        <fullName evidence="3">DUF116 domain-containing protein</fullName>
    </recommendedName>
</protein>
<evidence type="ECO:0000313" key="2">
    <source>
        <dbReference type="EMBL" id="MPL89341.1"/>
    </source>
</evidence>
<dbReference type="AlphaFoldDB" id="A0A644VDJ7"/>
<dbReference type="EMBL" id="VSSQ01000277">
    <property type="protein sequence ID" value="MPL89341.1"/>
    <property type="molecule type" value="Genomic_DNA"/>
</dbReference>
<reference evidence="2" key="1">
    <citation type="submission" date="2019-08" db="EMBL/GenBank/DDBJ databases">
        <authorList>
            <person name="Kucharzyk K."/>
            <person name="Murdoch R.W."/>
            <person name="Higgins S."/>
            <person name="Loffler F."/>
        </authorList>
    </citation>
    <scope>NUCLEOTIDE SEQUENCE</scope>
</reference>